<reference evidence="1" key="1">
    <citation type="submission" date="2021-10" db="EMBL/GenBank/DDBJ databases">
        <title>Tropical sea cucumber genome reveals ecological adaptation and Cuvierian tubules defense mechanism.</title>
        <authorList>
            <person name="Chen T."/>
        </authorList>
    </citation>
    <scope>NUCLEOTIDE SEQUENCE</scope>
    <source>
        <strain evidence="1">Nanhai2018</strain>
        <tissue evidence="1">Muscle</tissue>
    </source>
</reference>
<proteinExistence type="predicted"/>
<dbReference type="Proteomes" id="UP001152320">
    <property type="component" value="Chromosome 3"/>
</dbReference>
<evidence type="ECO:0000313" key="2">
    <source>
        <dbReference type="Proteomes" id="UP001152320"/>
    </source>
</evidence>
<protein>
    <submittedName>
        <fullName evidence="1">Uncharacterized protein</fullName>
    </submittedName>
</protein>
<organism evidence="1 2">
    <name type="scientific">Holothuria leucospilota</name>
    <name type="common">Black long sea cucumber</name>
    <name type="synonym">Mertensiothuria leucospilota</name>
    <dbReference type="NCBI Taxonomy" id="206669"/>
    <lineage>
        <taxon>Eukaryota</taxon>
        <taxon>Metazoa</taxon>
        <taxon>Echinodermata</taxon>
        <taxon>Eleutherozoa</taxon>
        <taxon>Echinozoa</taxon>
        <taxon>Holothuroidea</taxon>
        <taxon>Aspidochirotacea</taxon>
        <taxon>Aspidochirotida</taxon>
        <taxon>Holothuriidae</taxon>
        <taxon>Holothuria</taxon>
    </lineage>
</organism>
<sequence>MRFTYKVNGRQIARPRVLLEVPLPKPSGIYPQCGYGNNVVCMLLTCGKFGGSGTGGVALAGKRKVNLSVTLGLSHFSRCVLRTKSMGDKSQDLGCFSRSPSPNRQGYTPQCGYGNNVVCMLLTCGKFEGSGTGGVALAGKRKVNLSVTLGLSHFSRCVLRTKSMGDKSQDLGCFSRSPSPNRQGYTPQCGYGNNVVCMLLTCGKFGGSGTGGVALAGKRKVNLSVTLGLSHFSRCVLRTKSMGDKNLDKFRYDQRRTPMDGLKT</sequence>
<comment type="caution">
    <text evidence="1">The sequence shown here is derived from an EMBL/GenBank/DDBJ whole genome shotgun (WGS) entry which is preliminary data.</text>
</comment>
<gene>
    <name evidence="1" type="ORF">HOLleu_08708</name>
</gene>
<keyword evidence="2" id="KW-1185">Reference proteome</keyword>
<dbReference type="AlphaFoldDB" id="A0A9Q1CI09"/>
<dbReference type="EMBL" id="JAIZAY010000003">
    <property type="protein sequence ID" value="KAJ8045663.1"/>
    <property type="molecule type" value="Genomic_DNA"/>
</dbReference>
<evidence type="ECO:0000313" key="1">
    <source>
        <dbReference type="EMBL" id="KAJ8045663.1"/>
    </source>
</evidence>
<accession>A0A9Q1CI09</accession>
<name>A0A9Q1CI09_HOLLE</name>